<dbReference type="Proteomes" id="UP000624325">
    <property type="component" value="Unassembled WGS sequence"/>
</dbReference>
<evidence type="ECO:0000256" key="1">
    <source>
        <dbReference type="SAM" id="MobiDB-lite"/>
    </source>
</evidence>
<feature type="compositionally biased region" description="Basic and acidic residues" evidence="1">
    <location>
        <begin position="34"/>
        <end position="48"/>
    </location>
</feature>
<proteinExistence type="predicted"/>
<comment type="caution">
    <text evidence="2">The sequence shown here is derived from an EMBL/GenBank/DDBJ whole genome shotgun (WGS) entry which is preliminary data.</text>
</comment>
<keyword evidence="3" id="KW-1185">Reference proteome</keyword>
<evidence type="ECO:0000313" key="3">
    <source>
        <dbReference type="Proteomes" id="UP000624325"/>
    </source>
</evidence>
<protein>
    <submittedName>
        <fullName evidence="2">Uncharacterized protein</fullName>
    </submittedName>
</protein>
<sequence length="100" mass="11011">MRTATAQPIPGLRMVAENVLDVAVCHDSASSADPHQRHDVPGSQRRDDMLRAKTVRCHPFARAERTLLTAMQPCVPGREEPSSHHCKSSDEGYRHGSGQL</sequence>
<gene>
    <name evidence="2" type="ORF">Air01nite_77470</name>
</gene>
<name>A0ABQ4CFV2_9ACTN</name>
<feature type="region of interest" description="Disordered" evidence="1">
    <location>
        <begin position="74"/>
        <end position="100"/>
    </location>
</feature>
<organism evidence="2 3">
    <name type="scientific">Asanoa iriomotensis</name>
    <dbReference type="NCBI Taxonomy" id="234613"/>
    <lineage>
        <taxon>Bacteria</taxon>
        <taxon>Bacillati</taxon>
        <taxon>Actinomycetota</taxon>
        <taxon>Actinomycetes</taxon>
        <taxon>Micromonosporales</taxon>
        <taxon>Micromonosporaceae</taxon>
        <taxon>Asanoa</taxon>
    </lineage>
</organism>
<feature type="compositionally biased region" description="Basic and acidic residues" evidence="1">
    <location>
        <begin position="77"/>
        <end position="94"/>
    </location>
</feature>
<dbReference type="EMBL" id="BONC01000118">
    <property type="protein sequence ID" value="GIF61652.1"/>
    <property type="molecule type" value="Genomic_DNA"/>
</dbReference>
<reference evidence="2 3" key="1">
    <citation type="submission" date="2021-01" db="EMBL/GenBank/DDBJ databases">
        <title>Whole genome shotgun sequence of Asanoa iriomotensis NBRC 100142.</title>
        <authorList>
            <person name="Komaki H."/>
            <person name="Tamura T."/>
        </authorList>
    </citation>
    <scope>NUCLEOTIDE SEQUENCE [LARGE SCALE GENOMIC DNA]</scope>
    <source>
        <strain evidence="2 3">NBRC 100142</strain>
    </source>
</reference>
<feature type="region of interest" description="Disordered" evidence="1">
    <location>
        <begin position="27"/>
        <end position="48"/>
    </location>
</feature>
<accession>A0ABQ4CFV2</accession>
<evidence type="ECO:0000313" key="2">
    <source>
        <dbReference type="EMBL" id="GIF61652.1"/>
    </source>
</evidence>